<dbReference type="Gene3D" id="3.40.710.10">
    <property type="entry name" value="DD-peptidase/beta-lactamase superfamily"/>
    <property type="match status" value="1"/>
</dbReference>
<dbReference type="InterPro" id="IPR050491">
    <property type="entry name" value="AmpC-like"/>
</dbReference>
<dbReference type="PANTHER" id="PTHR46825:SF15">
    <property type="entry name" value="BETA-LACTAMASE-RELATED DOMAIN-CONTAINING PROTEIN"/>
    <property type="match status" value="1"/>
</dbReference>
<dbReference type="Proteomes" id="UP001224392">
    <property type="component" value="Unassembled WGS sequence"/>
</dbReference>
<dbReference type="PANTHER" id="PTHR46825">
    <property type="entry name" value="D-ALANYL-D-ALANINE-CARBOXYPEPTIDASE/ENDOPEPTIDASE AMPH"/>
    <property type="match status" value="1"/>
</dbReference>
<dbReference type="GO" id="GO:0016787">
    <property type="term" value="F:hydrolase activity"/>
    <property type="evidence" value="ECO:0007669"/>
    <property type="project" value="UniProtKB-KW"/>
</dbReference>
<keyword evidence="3" id="KW-0378">Hydrolase</keyword>
<reference evidence="3 4" key="1">
    <citation type="submission" date="2023-04" db="EMBL/GenBank/DDBJ databases">
        <title>Marinobulbifer ophiurae gen. nov., sp. Nov., isolate from tissue of brittle star Ophioplocus japonicus.</title>
        <authorList>
            <person name="Kawano K."/>
            <person name="Sawayama S."/>
            <person name="Nakagawa S."/>
        </authorList>
    </citation>
    <scope>NUCLEOTIDE SEQUENCE [LARGE SCALE GENOMIC DNA]</scope>
    <source>
        <strain evidence="3 4">NKW57</strain>
    </source>
</reference>
<dbReference type="RefSeq" id="WP_285764065.1">
    <property type="nucleotide sequence ID" value="NZ_BSYJ01000003.1"/>
</dbReference>
<evidence type="ECO:0000259" key="2">
    <source>
        <dbReference type="Pfam" id="PF00144"/>
    </source>
</evidence>
<dbReference type="InterPro" id="IPR001466">
    <property type="entry name" value="Beta-lactam-related"/>
</dbReference>
<keyword evidence="4" id="KW-1185">Reference proteome</keyword>
<accession>A0ABQ6LZB3</accession>
<evidence type="ECO:0000313" key="4">
    <source>
        <dbReference type="Proteomes" id="UP001224392"/>
    </source>
</evidence>
<keyword evidence="1" id="KW-0732">Signal</keyword>
<feature type="domain" description="Beta-lactamase-related" evidence="2">
    <location>
        <begin position="36"/>
        <end position="361"/>
    </location>
</feature>
<dbReference type="EMBL" id="BSYJ01000003">
    <property type="protein sequence ID" value="GMG87438.1"/>
    <property type="molecule type" value="Genomic_DNA"/>
</dbReference>
<evidence type="ECO:0000256" key="1">
    <source>
        <dbReference type="SAM" id="SignalP"/>
    </source>
</evidence>
<sequence length="387" mass="43696">MPFRCYRFFYAILFAVASAASPVLLASDIQQSARYFDKYFRQAIKDKRIPGAAYVIVERDKVVAMKTYGVKTQGKKDPIDKNTVFRLASVSKTFAGTVAALLEQEEKFGWDDRVINYVPELKFKTRNLSSKLTVGHLLSHSSGLVPNAYDNMLEASKSVEQILPKFSLIDPFCPPGQCYGYQNVLFSLIERVIEKSTGVAYEEHLQERVFTPLKMENASIGYKAFTTASNRATPHVKTRKGWRAVKVKKGYYFAPSAAGVNTSITDLAEWLKAHMGFYPKVLAPETIAEITQQRIETKQDRRRRIWRDYVSDAGYGLGWRIYSIGDDRVIYHGGWVAGFRAAVAYSENEKIGIAILMNAESKVINEMTANFIIDITGKRSLAKLVDR</sequence>
<comment type="caution">
    <text evidence="3">The sequence shown here is derived from an EMBL/GenBank/DDBJ whole genome shotgun (WGS) entry which is preliminary data.</text>
</comment>
<dbReference type="Pfam" id="PF00144">
    <property type="entry name" value="Beta-lactamase"/>
    <property type="match status" value="1"/>
</dbReference>
<organism evidence="3 4">
    <name type="scientific">Biformimicrobium ophioploci</name>
    <dbReference type="NCBI Taxonomy" id="3036711"/>
    <lineage>
        <taxon>Bacteria</taxon>
        <taxon>Pseudomonadati</taxon>
        <taxon>Pseudomonadota</taxon>
        <taxon>Gammaproteobacteria</taxon>
        <taxon>Cellvibrionales</taxon>
        <taxon>Microbulbiferaceae</taxon>
        <taxon>Biformimicrobium</taxon>
    </lineage>
</organism>
<gene>
    <name evidence="3" type="ORF">MNKW57_17590</name>
</gene>
<dbReference type="SUPFAM" id="SSF56601">
    <property type="entry name" value="beta-lactamase/transpeptidase-like"/>
    <property type="match status" value="1"/>
</dbReference>
<evidence type="ECO:0000313" key="3">
    <source>
        <dbReference type="EMBL" id="GMG87438.1"/>
    </source>
</evidence>
<proteinExistence type="predicted"/>
<protein>
    <submittedName>
        <fullName evidence="3">Serine hydrolase domain-containing protein</fullName>
    </submittedName>
</protein>
<feature type="chain" id="PRO_5046063760" evidence="1">
    <location>
        <begin position="27"/>
        <end position="387"/>
    </location>
</feature>
<name>A0ABQ6LZB3_9GAMM</name>
<dbReference type="InterPro" id="IPR012338">
    <property type="entry name" value="Beta-lactam/transpept-like"/>
</dbReference>
<feature type="signal peptide" evidence="1">
    <location>
        <begin position="1"/>
        <end position="26"/>
    </location>
</feature>